<evidence type="ECO:0000313" key="1">
    <source>
        <dbReference type="EMBL" id="CBL17773.1"/>
    </source>
</evidence>
<evidence type="ECO:0008006" key="3">
    <source>
        <dbReference type="Google" id="ProtNLM"/>
    </source>
</evidence>
<evidence type="ECO:0000313" key="2">
    <source>
        <dbReference type="Proteomes" id="UP000007054"/>
    </source>
</evidence>
<dbReference type="GeneID" id="83156404"/>
<dbReference type="HOGENOM" id="CLU_1488016_0_0_9"/>
<name>D4LDS8_RUMC1</name>
<dbReference type="Proteomes" id="UP000007054">
    <property type="component" value="Chromosome"/>
</dbReference>
<organism evidence="1 2">
    <name type="scientific">Ruminococcus champanellensis (strain DSM 18848 / JCM 17042 / KCTC 15320 / 18P13)</name>
    <dbReference type="NCBI Taxonomy" id="213810"/>
    <lineage>
        <taxon>Bacteria</taxon>
        <taxon>Bacillati</taxon>
        <taxon>Bacillota</taxon>
        <taxon>Clostridia</taxon>
        <taxon>Eubacteriales</taxon>
        <taxon>Oscillospiraceae</taxon>
        <taxon>Ruminococcus</taxon>
    </lineage>
</organism>
<dbReference type="AlphaFoldDB" id="D4LDS8"/>
<accession>D4LDS8</accession>
<gene>
    <name evidence="1" type="ordered locus">RUM_16980</name>
</gene>
<dbReference type="STRING" id="213810.RUM_16980"/>
<keyword evidence="2" id="KW-1185">Reference proteome</keyword>
<dbReference type="RefSeq" id="WP_015558679.1">
    <property type="nucleotide sequence ID" value="NC_021039.1"/>
</dbReference>
<proteinExistence type="predicted"/>
<sequence length="181" mass="21199">MLEKLIRWYSPDECLPEKSCDVMIQSGSFVAVMSYSAKYQKFNASDYCCENDHVMDVDRWAYLPELPPVERYEPAEGIGTNMSEEEYQRLADYDPPMSEEMTLLTLHSLFSFDMNCIKIVQSVCTYKKNADGEISLSGKYSRLPVWSTDRWNYIRFDTPNHKWEVVNGELMPYNEYSKERG</sequence>
<reference evidence="1" key="1">
    <citation type="submission" date="2010-03" db="EMBL/GenBank/DDBJ databases">
        <title>The genome sequence of Ruminococcus sp. 18P13.</title>
        <authorList>
            <consortium name="metaHIT consortium -- http://www.metahit.eu/"/>
            <person name="Pajon A."/>
            <person name="Turner K."/>
            <person name="Parkhill J."/>
            <person name="Bernalier A."/>
        </authorList>
    </citation>
    <scope>NUCLEOTIDE SEQUENCE [LARGE SCALE GENOMIC DNA]</scope>
    <source>
        <strain evidence="1">Type strain: 18P13</strain>
    </source>
</reference>
<dbReference type="EMBL" id="FP929052">
    <property type="protein sequence ID" value="CBL17773.1"/>
    <property type="molecule type" value="Genomic_DNA"/>
</dbReference>
<dbReference type="KEGG" id="rch:RUM_16980"/>
<dbReference type="BioCyc" id="RCHA213810:RUM_RS08260-MONOMER"/>
<protein>
    <recommendedName>
        <fullName evidence="3">DUF551 domain-containing protein</fullName>
    </recommendedName>
</protein>
<reference evidence="1" key="2">
    <citation type="submission" date="2010-03" db="EMBL/GenBank/DDBJ databases">
        <authorList>
            <person name="Pajon A."/>
        </authorList>
    </citation>
    <scope>NUCLEOTIDE SEQUENCE</scope>
    <source>
        <strain evidence="1">Type strain: 18P13</strain>
    </source>
</reference>